<organism evidence="8">
    <name type="scientific">Chrysotila carterae</name>
    <name type="common">Marine alga</name>
    <name type="synonym">Syracosphaera carterae</name>
    <dbReference type="NCBI Taxonomy" id="13221"/>
    <lineage>
        <taxon>Eukaryota</taxon>
        <taxon>Haptista</taxon>
        <taxon>Haptophyta</taxon>
        <taxon>Prymnesiophyceae</taxon>
        <taxon>Isochrysidales</taxon>
        <taxon>Isochrysidaceae</taxon>
        <taxon>Chrysotila</taxon>
    </lineage>
</organism>
<evidence type="ECO:0000256" key="7">
    <source>
        <dbReference type="ARBA" id="ARBA00037868"/>
    </source>
</evidence>
<dbReference type="PROSITE" id="PS51421">
    <property type="entry name" value="RAS"/>
    <property type="match status" value="1"/>
</dbReference>
<evidence type="ECO:0000256" key="2">
    <source>
        <dbReference type="ARBA" id="ARBA00022741"/>
    </source>
</evidence>
<name>A0A7S4C161_CHRCT</name>
<dbReference type="FunFam" id="3.40.50.300:FF:000067">
    <property type="entry name" value="ras-related protein RABA1f"/>
    <property type="match status" value="1"/>
</dbReference>
<proteinExistence type="inferred from homology"/>
<keyword evidence="3" id="KW-0342">GTP-binding</keyword>
<evidence type="ECO:0000256" key="4">
    <source>
        <dbReference type="ARBA" id="ARBA00023136"/>
    </source>
</evidence>
<dbReference type="SMART" id="SM00174">
    <property type="entry name" value="RHO"/>
    <property type="match status" value="1"/>
</dbReference>
<evidence type="ECO:0000256" key="3">
    <source>
        <dbReference type="ARBA" id="ARBA00023134"/>
    </source>
</evidence>
<evidence type="ECO:0000256" key="1">
    <source>
        <dbReference type="ARBA" id="ARBA00006270"/>
    </source>
</evidence>
<sequence length="213" mass="23761">MPKADYYFKIVLVGDSGVGKSNLMSRFTKDEFHMDSTSTVGVEYATRQIEHDGKRIEAQVWDTAGQERFRSMTAAFYRGAVGALLIYDITKRDSFENCERWLREIRQNADSSIVTMLVGNKNDLKRKQTVDVEDAKDFAEDNNLAFIETSAQNATNVDLAFETILIEIFRIVRKAVDAGRHNPARPAPSMLNTVIVTPAQQASRDNPGGGGCC</sequence>
<gene>
    <name evidence="8" type="ORF">PCAR00345_LOCUS36482</name>
</gene>
<reference evidence="8" key="1">
    <citation type="submission" date="2021-01" db="EMBL/GenBank/DDBJ databases">
        <authorList>
            <person name="Corre E."/>
            <person name="Pelletier E."/>
            <person name="Niang G."/>
            <person name="Scheremetjew M."/>
            <person name="Finn R."/>
            <person name="Kale V."/>
            <person name="Holt S."/>
            <person name="Cochrane G."/>
            <person name="Meng A."/>
            <person name="Brown T."/>
            <person name="Cohen L."/>
        </authorList>
    </citation>
    <scope>NUCLEOTIDE SEQUENCE</scope>
    <source>
        <strain evidence="8">CCMP645</strain>
    </source>
</reference>
<protein>
    <submittedName>
        <fullName evidence="8">Uncharacterized protein</fullName>
    </submittedName>
</protein>
<comment type="similarity">
    <text evidence="1">Belongs to the small GTPase superfamily. Rab family.</text>
</comment>
<dbReference type="Pfam" id="PF00071">
    <property type="entry name" value="Ras"/>
    <property type="match status" value="1"/>
</dbReference>
<dbReference type="InterPro" id="IPR001806">
    <property type="entry name" value="Small_GTPase"/>
</dbReference>
<keyword evidence="6" id="KW-0636">Prenylation</keyword>
<dbReference type="EMBL" id="HBIZ01057946">
    <property type="protein sequence ID" value="CAE0783778.1"/>
    <property type="molecule type" value="Transcribed_RNA"/>
</dbReference>
<dbReference type="Gene3D" id="3.40.50.300">
    <property type="entry name" value="P-loop containing nucleotide triphosphate hydrolases"/>
    <property type="match status" value="1"/>
</dbReference>
<evidence type="ECO:0000256" key="6">
    <source>
        <dbReference type="ARBA" id="ARBA00023289"/>
    </source>
</evidence>
<dbReference type="SMART" id="SM00175">
    <property type="entry name" value="RAB"/>
    <property type="match status" value="1"/>
</dbReference>
<evidence type="ECO:0000313" key="8">
    <source>
        <dbReference type="EMBL" id="CAE0783778.1"/>
    </source>
</evidence>
<dbReference type="PRINTS" id="PR00449">
    <property type="entry name" value="RASTRNSFRMNG"/>
</dbReference>
<keyword evidence="4" id="KW-0472">Membrane</keyword>
<dbReference type="GO" id="GO:0003924">
    <property type="term" value="F:GTPase activity"/>
    <property type="evidence" value="ECO:0007669"/>
    <property type="project" value="InterPro"/>
</dbReference>
<dbReference type="InterPro" id="IPR005225">
    <property type="entry name" value="Small_GTP-bd"/>
</dbReference>
<dbReference type="CDD" id="cd01868">
    <property type="entry name" value="Rab11_like"/>
    <property type="match status" value="1"/>
</dbReference>
<keyword evidence="2" id="KW-0547">Nucleotide-binding</keyword>
<dbReference type="InterPro" id="IPR027417">
    <property type="entry name" value="P-loop_NTPase"/>
</dbReference>
<evidence type="ECO:0000256" key="5">
    <source>
        <dbReference type="ARBA" id="ARBA00023288"/>
    </source>
</evidence>
<accession>A0A7S4C161</accession>
<dbReference type="PROSITE" id="PS51420">
    <property type="entry name" value="RHO"/>
    <property type="match status" value="1"/>
</dbReference>
<dbReference type="AlphaFoldDB" id="A0A7S4C161"/>
<dbReference type="SMART" id="SM00176">
    <property type="entry name" value="RAN"/>
    <property type="match status" value="1"/>
</dbReference>
<dbReference type="GO" id="GO:0005525">
    <property type="term" value="F:GTP binding"/>
    <property type="evidence" value="ECO:0007669"/>
    <property type="project" value="UniProtKB-KW"/>
</dbReference>
<dbReference type="PANTHER" id="PTHR47979">
    <property type="entry name" value="DRAB11-RELATED"/>
    <property type="match status" value="1"/>
</dbReference>
<dbReference type="SUPFAM" id="SSF52540">
    <property type="entry name" value="P-loop containing nucleoside triphosphate hydrolases"/>
    <property type="match status" value="1"/>
</dbReference>
<keyword evidence="5" id="KW-0449">Lipoprotein</keyword>
<dbReference type="PROSITE" id="PS51419">
    <property type="entry name" value="RAB"/>
    <property type="match status" value="1"/>
</dbReference>
<dbReference type="SMART" id="SM00173">
    <property type="entry name" value="RAS"/>
    <property type="match status" value="1"/>
</dbReference>
<dbReference type="NCBIfam" id="TIGR00231">
    <property type="entry name" value="small_GTP"/>
    <property type="match status" value="1"/>
</dbReference>
<dbReference type="GO" id="GO:0012505">
    <property type="term" value="C:endomembrane system"/>
    <property type="evidence" value="ECO:0007669"/>
    <property type="project" value="UniProtKB-SubCell"/>
</dbReference>
<comment type="subcellular location">
    <subcellularLocation>
        <location evidence="7">Endomembrane system</location>
        <topology evidence="7">Lipid-anchor</topology>
    </subcellularLocation>
</comment>
<dbReference type="InterPro" id="IPR050209">
    <property type="entry name" value="Rab_GTPases_membrane_traffic"/>
</dbReference>